<proteinExistence type="predicted"/>
<sequence length="289" mass="31837">MNAHFCDCDVSGNRPRCHCPHNNLSQLRRNPDYVLPIYKPRVTLLGVNGSVESETTEDEFTVAISSTLDLDKATLSISEPCVLNIGPLQGCYSCTEGSQASVSCFTLSSSWTTIKCDRYVFSVECNPHNKSTLLHLPFNDAVVDHECYTTCGGKNVSARLQGILYYHPHADFSSIALVNTSEVLPQLDWFDEFSLPDLSPLWVVAVGHWKSTLFILGAVVSVLVPTYFLGPIAIRLLFKGLWLVLKNVFTIALTAVRFLAKLGDLRSTDDTSAALPSSGPQMHHCVTRL</sequence>
<gene>
    <name evidence="2" type="ORF">GCK32_022902</name>
</gene>
<keyword evidence="1" id="KW-0812">Transmembrane</keyword>
<organism evidence="2 3">
    <name type="scientific">Trichostrongylus colubriformis</name>
    <name type="common">Black scour worm</name>
    <dbReference type="NCBI Taxonomy" id="6319"/>
    <lineage>
        <taxon>Eukaryota</taxon>
        <taxon>Metazoa</taxon>
        <taxon>Ecdysozoa</taxon>
        <taxon>Nematoda</taxon>
        <taxon>Chromadorea</taxon>
        <taxon>Rhabditida</taxon>
        <taxon>Rhabditina</taxon>
        <taxon>Rhabditomorpha</taxon>
        <taxon>Strongyloidea</taxon>
        <taxon>Trichostrongylidae</taxon>
        <taxon>Trichostrongylus</taxon>
    </lineage>
</organism>
<evidence type="ECO:0000313" key="2">
    <source>
        <dbReference type="EMBL" id="KAK5975743.1"/>
    </source>
</evidence>
<protein>
    <recommendedName>
        <fullName evidence="4">Phlebovirus glycoprotein G2 fusion domain-containing protein</fullName>
    </recommendedName>
</protein>
<dbReference type="AlphaFoldDB" id="A0AAN8G3A3"/>
<reference evidence="2 3" key="1">
    <citation type="submission" date="2019-10" db="EMBL/GenBank/DDBJ databases">
        <title>Assembly and Annotation for the nematode Trichostrongylus colubriformis.</title>
        <authorList>
            <person name="Martin J."/>
        </authorList>
    </citation>
    <scope>NUCLEOTIDE SEQUENCE [LARGE SCALE GENOMIC DNA]</scope>
    <source>
        <strain evidence="2">G859</strain>
        <tissue evidence="2">Whole worm</tissue>
    </source>
</reference>
<name>A0AAN8G3A3_TRICO</name>
<evidence type="ECO:0000256" key="1">
    <source>
        <dbReference type="SAM" id="Phobius"/>
    </source>
</evidence>
<keyword evidence="1" id="KW-1133">Transmembrane helix</keyword>
<dbReference type="Proteomes" id="UP001331761">
    <property type="component" value="Unassembled WGS sequence"/>
</dbReference>
<evidence type="ECO:0008006" key="4">
    <source>
        <dbReference type="Google" id="ProtNLM"/>
    </source>
</evidence>
<feature type="transmembrane region" description="Helical" evidence="1">
    <location>
        <begin position="240"/>
        <end position="260"/>
    </location>
</feature>
<feature type="transmembrane region" description="Helical" evidence="1">
    <location>
        <begin position="213"/>
        <end position="234"/>
    </location>
</feature>
<comment type="caution">
    <text evidence="2">The sequence shown here is derived from an EMBL/GenBank/DDBJ whole genome shotgun (WGS) entry which is preliminary data.</text>
</comment>
<keyword evidence="3" id="KW-1185">Reference proteome</keyword>
<dbReference type="EMBL" id="WIXE01012665">
    <property type="protein sequence ID" value="KAK5975743.1"/>
    <property type="molecule type" value="Genomic_DNA"/>
</dbReference>
<evidence type="ECO:0000313" key="3">
    <source>
        <dbReference type="Proteomes" id="UP001331761"/>
    </source>
</evidence>
<keyword evidence="1" id="KW-0472">Membrane</keyword>
<dbReference type="Gene3D" id="2.60.40.3770">
    <property type="match status" value="1"/>
</dbReference>
<accession>A0AAN8G3A3</accession>